<evidence type="ECO:0000313" key="2">
    <source>
        <dbReference type="EMBL" id="EME96533.1"/>
    </source>
</evidence>
<dbReference type="EMBL" id="AORZ01000201">
    <property type="protein sequence ID" value="EME96533.1"/>
    <property type="molecule type" value="Genomic_DNA"/>
</dbReference>
<gene>
    <name evidence="2" type="ORF">H340_31058</name>
</gene>
<comment type="caution">
    <text evidence="2">The sequence shown here is derived from an EMBL/GenBank/DDBJ whole genome shotgun (WGS) entry which is preliminary data.</text>
</comment>
<dbReference type="Proteomes" id="UP000011740">
    <property type="component" value="Unassembled WGS sequence"/>
</dbReference>
<protein>
    <submittedName>
        <fullName evidence="2">Uncharacterized protein</fullName>
    </submittedName>
</protein>
<evidence type="ECO:0000313" key="3">
    <source>
        <dbReference type="Proteomes" id="UP000011740"/>
    </source>
</evidence>
<name>M2ZUX6_STRM1</name>
<evidence type="ECO:0000256" key="1">
    <source>
        <dbReference type="SAM" id="MobiDB-lite"/>
    </source>
</evidence>
<feature type="compositionally biased region" description="Low complexity" evidence="1">
    <location>
        <begin position="36"/>
        <end position="46"/>
    </location>
</feature>
<reference evidence="2 3" key="1">
    <citation type="journal article" date="2013" name="Genome Announc.">
        <title>Whole-Genome Shotgun Assembly and Analysis of the Genome of Streptomyces mobaraensis DSM 40847, a Strain for Industrial Production of Microbial Transglutaminase.</title>
        <authorList>
            <person name="Yang H."/>
            <person name="He T."/>
            <person name="Wu W."/>
            <person name="Zhu W."/>
            <person name="Lu B."/>
            <person name="Sun W."/>
        </authorList>
    </citation>
    <scope>NUCLEOTIDE SEQUENCE [LARGE SCALE GENOMIC DNA]</scope>
    <source>
        <strain evidence="2 3">DSM 40847</strain>
    </source>
</reference>
<proteinExistence type="predicted"/>
<feature type="region of interest" description="Disordered" evidence="1">
    <location>
        <begin position="1"/>
        <end position="94"/>
    </location>
</feature>
<accession>M2ZUX6</accession>
<sequence length="94" mass="9603">MADTPSTVDSTDGEGATRDGRGPAAPKRTRKSRSVRSLPASCPRAARSARDDGVDDEDPAARPHPGTATGTLSVPDIAAVPPWNTAAVSPARAK</sequence>
<dbReference type="RefSeq" id="WP_004955445.1">
    <property type="nucleotide sequence ID" value="NZ_CP072827.1"/>
</dbReference>
<dbReference type="AlphaFoldDB" id="M2ZUX6"/>
<organism evidence="2 3">
    <name type="scientific">Streptomyces mobaraensis (strain ATCC 29032 / DSM 40847 / JCM 4168 / NBRC 13819 / NCIMB 11159 / IPCR 16-22)</name>
    <dbReference type="NCBI Taxonomy" id="1223523"/>
    <lineage>
        <taxon>Bacteria</taxon>
        <taxon>Bacillati</taxon>
        <taxon>Actinomycetota</taxon>
        <taxon>Actinomycetes</taxon>
        <taxon>Kitasatosporales</taxon>
        <taxon>Streptomycetaceae</taxon>
        <taxon>Streptomyces</taxon>
    </lineage>
</organism>
<feature type="compositionally biased region" description="Polar residues" evidence="1">
    <location>
        <begin position="1"/>
        <end position="10"/>
    </location>
</feature>